<feature type="transmembrane region" description="Helical" evidence="1">
    <location>
        <begin position="141"/>
        <end position="157"/>
    </location>
</feature>
<proteinExistence type="predicted"/>
<evidence type="ECO:0000259" key="2">
    <source>
        <dbReference type="Pfam" id="PF01970"/>
    </source>
</evidence>
<feature type="transmembrane region" description="Helical" evidence="1">
    <location>
        <begin position="12"/>
        <end position="34"/>
    </location>
</feature>
<feature type="transmembrane region" description="Helical" evidence="1">
    <location>
        <begin position="355"/>
        <end position="377"/>
    </location>
</feature>
<feature type="transmembrane region" description="Helical" evidence="1">
    <location>
        <begin position="164"/>
        <end position="182"/>
    </location>
</feature>
<feature type="transmembrane region" description="Helical" evidence="1">
    <location>
        <begin position="463"/>
        <end position="485"/>
    </location>
</feature>
<dbReference type="EMBL" id="QMIG01000002">
    <property type="protein sequence ID" value="RAW17863.1"/>
    <property type="molecule type" value="Genomic_DNA"/>
</dbReference>
<evidence type="ECO:0000313" key="3">
    <source>
        <dbReference type="EMBL" id="RAW17863.1"/>
    </source>
</evidence>
<name>A0A329R0H9_9ACTN</name>
<feature type="transmembrane region" description="Helical" evidence="1">
    <location>
        <begin position="410"/>
        <end position="443"/>
    </location>
</feature>
<evidence type="ECO:0000313" key="4">
    <source>
        <dbReference type="Proteomes" id="UP000250462"/>
    </source>
</evidence>
<feature type="transmembrane region" description="Helical" evidence="1">
    <location>
        <begin position="315"/>
        <end position="335"/>
    </location>
</feature>
<feature type="transmembrane region" description="Helical" evidence="1">
    <location>
        <begin position="255"/>
        <end position="276"/>
    </location>
</feature>
<dbReference type="Pfam" id="PF01970">
    <property type="entry name" value="TctA"/>
    <property type="match status" value="1"/>
</dbReference>
<protein>
    <submittedName>
        <fullName evidence="3">C4-dicarboxylate ABC transporter permease</fullName>
    </submittedName>
</protein>
<comment type="caution">
    <text evidence="3">The sequence shown here is derived from an EMBL/GenBank/DDBJ whole genome shotgun (WGS) entry which is preliminary data.</text>
</comment>
<evidence type="ECO:0000256" key="1">
    <source>
        <dbReference type="SAM" id="Phobius"/>
    </source>
</evidence>
<feature type="transmembrane region" description="Helical" evidence="1">
    <location>
        <begin position="383"/>
        <end position="403"/>
    </location>
</feature>
<feature type="transmembrane region" description="Helical" evidence="1">
    <location>
        <begin position="54"/>
        <end position="76"/>
    </location>
</feature>
<dbReference type="RefSeq" id="WP_112256822.1">
    <property type="nucleotide sequence ID" value="NZ_QMIG01000002.1"/>
</dbReference>
<dbReference type="AlphaFoldDB" id="A0A329R0H9"/>
<keyword evidence="1" id="KW-0472">Membrane</keyword>
<keyword evidence="1" id="KW-1133">Transmembrane helix</keyword>
<dbReference type="InterPro" id="IPR002823">
    <property type="entry name" value="DUF112_TM"/>
</dbReference>
<dbReference type="Proteomes" id="UP000250462">
    <property type="component" value="Unassembled WGS sequence"/>
</dbReference>
<feature type="transmembrane region" description="Helical" evidence="1">
    <location>
        <begin position="194"/>
        <end position="214"/>
    </location>
</feature>
<sequence length="496" mass="51043">MLDGLIAALGPGYLFFGLVGVVLGILVGALPGLTATMGTALLLPFTFNMPPGQGLAMLGGLYVAAMFADAVPACLVNTPGTPSALATSFDGNPLTRQGKGQVALVAASFSSMIGTIVGALVFLFLTPPLATAALEFGPPEFFWLGVFALTIIAGIAGDSILKGLAGGAMGMLIATIGLSATGGTSRYTFGFPELYGGVELVVALIGIFAMPQVFTMVRRRRQEATVGQYQRVPGAAVATVKEILRKPVNLIRSSLLGAGIGVLPGAGGPVAALVSYNEAMRWSKDRQKFGKGAVEGVVASETANNGGAGASMVPMLALGVPGSAPAAVILGALMLQGLRPGPELMERDSTLVHGFAFSILIAGIFTFVVGSLVAGQLARVVTIPVHLLAPIVFLLSVVGAFAIRSNLSDVYLMLGLGLIVYFLMNLGFHQGAIGLGVILGPIVEPALVQSISIARSSSYVEVFFTRPVSIGLIVLILLSVAWSVWSKQKERSRAST</sequence>
<dbReference type="PANTHER" id="PTHR35342:SF5">
    <property type="entry name" value="TRICARBOXYLIC TRANSPORT PROTEIN"/>
    <property type="match status" value="1"/>
</dbReference>
<reference evidence="3 4" key="1">
    <citation type="submission" date="2018-06" db="EMBL/GenBank/DDBJ databases">
        <title>Phytoactinopolyspora halophila sp. nov., a novel halophilic actinomycete isolated from a saline soil in China.</title>
        <authorList>
            <person name="Tang S.-K."/>
        </authorList>
    </citation>
    <scope>NUCLEOTIDE SEQUENCE [LARGE SCALE GENOMIC DNA]</scope>
    <source>
        <strain evidence="3 4">YIM 96934</strain>
    </source>
</reference>
<feature type="transmembrane region" description="Helical" evidence="1">
    <location>
        <begin position="102"/>
        <end position="125"/>
    </location>
</feature>
<organism evidence="3 4">
    <name type="scientific">Phytoactinopolyspora halophila</name>
    <dbReference type="NCBI Taxonomy" id="1981511"/>
    <lineage>
        <taxon>Bacteria</taxon>
        <taxon>Bacillati</taxon>
        <taxon>Actinomycetota</taxon>
        <taxon>Actinomycetes</taxon>
        <taxon>Jiangellales</taxon>
        <taxon>Jiangellaceae</taxon>
        <taxon>Phytoactinopolyspora</taxon>
    </lineage>
</organism>
<dbReference type="OrthoDB" id="9781349at2"/>
<feature type="domain" description="DUF112" evidence="2">
    <location>
        <begin position="14"/>
        <end position="430"/>
    </location>
</feature>
<accession>A0A329R0H9</accession>
<gene>
    <name evidence="3" type="ORF">DPM12_03145</name>
</gene>
<keyword evidence="4" id="KW-1185">Reference proteome</keyword>
<dbReference type="PANTHER" id="PTHR35342">
    <property type="entry name" value="TRICARBOXYLIC TRANSPORT PROTEIN"/>
    <property type="match status" value="1"/>
</dbReference>
<keyword evidence="1" id="KW-0812">Transmembrane</keyword>